<reference evidence="2 3" key="1">
    <citation type="journal article" date="2012" name="Eukaryot. Cell">
        <title>Genome sequence of the fungus Glarea lozoyensis: the first genome sequence of a species from the Helotiaceae family.</title>
        <authorList>
            <person name="Youssar L."/>
            <person name="Gruening B.A."/>
            <person name="Erxleben A."/>
            <person name="Guenther S."/>
            <person name="Huettel W."/>
        </authorList>
    </citation>
    <scope>NUCLEOTIDE SEQUENCE [LARGE SCALE GENOMIC DNA]</scope>
    <source>
        <strain evidence="3">ATCC 74030 / MF5533</strain>
    </source>
</reference>
<dbReference type="HOGENOM" id="CLU_1489161_0_0_1"/>
<dbReference type="AlphaFoldDB" id="H0EKU6"/>
<dbReference type="EMBL" id="AGUE01000073">
    <property type="protein sequence ID" value="EHL00789.1"/>
    <property type="molecule type" value="Genomic_DNA"/>
</dbReference>
<evidence type="ECO:0000313" key="2">
    <source>
        <dbReference type="EMBL" id="EHL00789.1"/>
    </source>
</evidence>
<proteinExistence type="predicted"/>
<gene>
    <name evidence="2" type="ORF">M7I_3179</name>
</gene>
<feature type="region of interest" description="Disordered" evidence="1">
    <location>
        <begin position="1"/>
        <end position="51"/>
    </location>
</feature>
<dbReference type="InParanoid" id="H0EKU6"/>
<comment type="caution">
    <text evidence="2">The sequence shown here is derived from an EMBL/GenBank/DDBJ whole genome shotgun (WGS) entry which is preliminary data.</text>
</comment>
<organism evidence="2 3">
    <name type="scientific">Glarea lozoyensis (strain ATCC 74030 / MF5533)</name>
    <dbReference type="NCBI Taxonomy" id="1104152"/>
    <lineage>
        <taxon>Eukaryota</taxon>
        <taxon>Fungi</taxon>
        <taxon>Dikarya</taxon>
        <taxon>Ascomycota</taxon>
        <taxon>Pezizomycotina</taxon>
        <taxon>Leotiomycetes</taxon>
        <taxon>Helotiales</taxon>
        <taxon>Helotiaceae</taxon>
        <taxon>Glarea</taxon>
    </lineage>
</organism>
<dbReference type="Proteomes" id="UP000005446">
    <property type="component" value="Unassembled WGS sequence"/>
</dbReference>
<name>H0EKU6_GLAL7</name>
<sequence length="181" mass="20829">MDSNWKYASSDVGADHRKKATTQQVQMDKMKEHTKRMHSFAKPENPTIPLLVADEPRATPTSFDTRHYGINSQYNLMSRENAFIDETPYIQQQQMYSASGSSSSEVAWNQNHPSFFDEVVRDMEGLSDWTGEGQYEDEQYDYKDNVKVEDSGRNYATHRYERILDNSSTRILETAALGPDP</sequence>
<dbReference type="OrthoDB" id="3488808at2759"/>
<evidence type="ECO:0000256" key="1">
    <source>
        <dbReference type="SAM" id="MobiDB-lite"/>
    </source>
</evidence>
<keyword evidence="3" id="KW-1185">Reference proteome</keyword>
<evidence type="ECO:0000313" key="3">
    <source>
        <dbReference type="Proteomes" id="UP000005446"/>
    </source>
</evidence>
<protein>
    <submittedName>
        <fullName evidence="2">Uncharacterized protein</fullName>
    </submittedName>
</protein>
<accession>H0EKU6</accession>